<proteinExistence type="predicted"/>
<dbReference type="Proteomes" id="UP000663882">
    <property type="component" value="Unassembled WGS sequence"/>
</dbReference>
<dbReference type="AlphaFoldDB" id="A0A815FV94"/>
<evidence type="ECO:0000313" key="4">
    <source>
        <dbReference type="Proteomes" id="UP000663882"/>
    </source>
</evidence>
<dbReference type="Proteomes" id="UP000663823">
    <property type="component" value="Unassembled WGS sequence"/>
</dbReference>
<evidence type="ECO:0000313" key="1">
    <source>
        <dbReference type="EMBL" id="CAF1326972.1"/>
    </source>
</evidence>
<name>A0A815FV94_9BILA</name>
<protein>
    <submittedName>
        <fullName evidence="1">Uncharacterized protein</fullName>
    </submittedName>
</protein>
<comment type="caution">
    <text evidence="1">The sequence shown here is derived from an EMBL/GenBank/DDBJ whole genome shotgun (WGS) entry which is preliminary data.</text>
</comment>
<dbReference type="OrthoDB" id="5953235at2759"/>
<accession>A0A815FV94</accession>
<evidence type="ECO:0000313" key="3">
    <source>
        <dbReference type="EMBL" id="CAF4072386.1"/>
    </source>
</evidence>
<dbReference type="Proteomes" id="UP000663874">
    <property type="component" value="Unassembled WGS sequence"/>
</dbReference>
<dbReference type="EMBL" id="CAJOAX010004410">
    <property type="protein sequence ID" value="CAF3904864.1"/>
    <property type="molecule type" value="Genomic_DNA"/>
</dbReference>
<organism evidence="1 4">
    <name type="scientific">Rotaria sordida</name>
    <dbReference type="NCBI Taxonomy" id="392033"/>
    <lineage>
        <taxon>Eukaryota</taxon>
        <taxon>Metazoa</taxon>
        <taxon>Spiralia</taxon>
        <taxon>Gnathifera</taxon>
        <taxon>Rotifera</taxon>
        <taxon>Eurotatoria</taxon>
        <taxon>Bdelloidea</taxon>
        <taxon>Philodinida</taxon>
        <taxon>Philodinidae</taxon>
        <taxon>Rotaria</taxon>
    </lineage>
</organism>
<dbReference type="EMBL" id="CAJNOO010003249">
    <property type="protein sequence ID" value="CAF1326972.1"/>
    <property type="molecule type" value="Genomic_DNA"/>
</dbReference>
<sequence length="76" mass="8042">MTKSALVQNTVNSSLWSLTITWQPTATQVGIQVFCAVASDSASVQSDQYCVTFSVGLTSVPFCPGATVTTTYEDLS</sequence>
<dbReference type="EMBL" id="CAJOBE010008893">
    <property type="protein sequence ID" value="CAF4072386.1"/>
    <property type="molecule type" value="Genomic_DNA"/>
</dbReference>
<evidence type="ECO:0000313" key="2">
    <source>
        <dbReference type="EMBL" id="CAF3904864.1"/>
    </source>
</evidence>
<gene>
    <name evidence="3" type="ORF">FNK824_LOCUS29887</name>
    <name evidence="2" type="ORF">OTI717_LOCUS23983</name>
    <name evidence="1" type="ORF">RFH988_LOCUS31051</name>
</gene>
<reference evidence="1" key="1">
    <citation type="submission" date="2021-02" db="EMBL/GenBank/DDBJ databases">
        <authorList>
            <person name="Nowell W R."/>
        </authorList>
    </citation>
    <scope>NUCLEOTIDE SEQUENCE</scope>
</reference>